<gene>
    <name evidence="1" type="ORF">H0N91_20625</name>
</gene>
<reference evidence="1 2" key="1">
    <citation type="submission" date="2020-07" db="EMBL/GenBank/DDBJ databases">
        <title>Organ Donor 1.</title>
        <authorList>
            <person name="Marsh A.J."/>
            <person name="Azcarate-Peril M.A."/>
        </authorList>
    </citation>
    <scope>NUCLEOTIDE SEQUENCE [LARGE SCALE GENOMIC DNA]</scope>
    <source>
        <strain evidence="1 2">AMC0717</strain>
    </source>
</reference>
<accession>A0A1I5G6U9</accession>
<evidence type="ECO:0000313" key="1">
    <source>
        <dbReference type="EMBL" id="NZA40457.1"/>
    </source>
</evidence>
<protein>
    <submittedName>
        <fullName evidence="1">Uncharacterized protein</fullName>
    </submittedName>
</protein>
<dbReference type="EMBL" id="JACCKS010000065">
    <property type="protein sequence ID" value="NZA40457.1"/>
    <property type="molecule type" value="Genomic_DNA"/>
</dbReference>
<comment type="caution">
    <text evidence="1">The sequence shown here is derived from an EMBL/GenBank/DDBJ whole genome shotgun (WGS) entry which is preliminary data.</text>
</comment>
<sequence>MDDRFKNGVSHYTIVEFSFRKAFPGDAPCCKYCHMLGYEAGLRRYICEATQEWILEPEIGVGNSCPGAVIEEE</sequence>
<dbReference type="Proteomes" id="UP000586254">
    <property type="component" value="Unassembled WGS sequence"/>
</dbReference>
<evidence type="ECO:0000313" key="2">
    <source>
        <dbReference type="Proteomes" id="UP000586254"/>
    </source>
</evidence>
<name>A0A1I5G6U9_9FIRM</name>
<dbReference type="RefSeq" id="WP_090410810.1">
    <property type="nucleotide sequence ID" value="NZ_DBFXFH010000058.1"/>
</dbReference>
<proteinExistence type="predicted"/>
<dbReference type="AlphaFoldDB" id="A0A1I5G6U9"/>
<organism evidence="1 2">
    <name type="scientific">Eubacterium callanderi</name>
    <dbReference type="NCBI Taxonomy" id="53442"/>
    <lineage>
        <taxon>Bacteria</taxon>
        <taxon>Bacillati</taxon>
        <taxon>Bacillota</taxon>
        <taxon>Clostridia</taxon>
        <taxon>Eubacteriales</taxon>
        <taxon>Eubacteriaceae</taxon>
        <taxon>Eubacterium</taxon>
    </lineage>
</organism>